<evidence type="ECO:0000313" key="2">
    <source>
        <dbReference type="EMBL" id="RKR12314.1"/>
    </source>
</evidence>
<dbReference type="InterPro" id="IPR014922">
    <property type="entry name" value="YdhG-like"/>
</dbReference>
<dbReference type="EMBL" id="RBIQ01000009">
    <property type="protein sequence ID" value="RKR12314.1"/>
    <property type="molecule type" value="Genomic_DNA"/>
</dbReference>
<protein>
    <submittedName>
        <fullName evidence="2">Uncharacterized protein YdeI (YjbR/CyaY-like superfamily)</fullName>
    </submittedName>
</protein>
<gene>
    <name evidence="2" type="ORF">CLV91_2440</name>
</gene>
<dbReference type="AlphaFoldDB" id="A0A495E5U5"/>
<proteinExistence type="predicted"/>
<dbReference type="Pfam" id="PF08818">
    <property type="entry name" value="DUF1801"/>
    <property type="match status" value="1"/>
</dbReference>
<feature type="domain" description="YdhG-like" evidence="1">
    <location>
        <begin position="21"/>
        <end position="113"/>
    </location>
</feature>
<organism evidence="2 3">
    <name type="scientific">Maribacter vaceletii</name>
    <dbReference type="NCBI Taxonomy" id="1206816"/>
    <lineage>
        <taxon>Bacteria</taxon>
        <taxon>Pseudomonadati</taxon>
        <taxon>Bacteroidota</taxon>
        <taxon>Flavobacteriia</taxon>
        <taxon>Flavobacteriales</taxon>
        <taxon>Flavobacteriaceae</taxon>
        <taxon>Maribacter</taxon>
    </lineage>
</organism>
<accession>A0A495E5U5</accession>
<dbReference type="Gene3D" id="3.90.1150.200">
    <property type="match status" value="1"/>
</dbReference>
<evidence type="ECO:0000259" key="1">
    <source>
        <dbReference type="Pfam" id="PF08818"/>
    </source>
</evidence>
<dbReference type="Pfam" id="PF13376">
    <property type="entry name" value="OmdA"/>
    <property type="match status" value="1"/>
</dbReference>
<dbReference type="OrthoDB" id="214150at2"/>
<comment type="caution">
    <text evidence="2">The sequence shown here is derived from an EMBL/GenBank/DDBJ whole genome shotgun (WGS) entry which is preliminary data.</text>
</comment>
<dbReference type="Proteomes" id="UP000269412">
    <property type="component" value="Unassembled WGS sequence"/>
</dbReference>
<dbReference type="SUPFAM" id="SSF159888">
    <property type="entry name" value="YdhG-like"/>
    <property type="match status" value="1"/>
</dbReference>
<sequence>METSEKLEKYFSEEHTFKIEIEILRKLLLSTDLAENFKWSVPTYTINNKNVLSLGKFKNHYGIWFFNGVFLTDPIKVLKNAQEGKTKAMRQWKFTAEDKINTKRVLEYCNEAIENERKGLKISTVKKKVSTLKIPSILSKVLKENSIAKKAFKKLPAYKQKEYTEYIVLAKQEKTKISRLQKIIPLIEKGIGLNDKYRNC</sequence>
<reference evidence="2 3" key="1">
    <citation type="submission" date="2018-10" db="EMBL/GenBank/DDBJ databases">
        <title>Genomic Encyclopedia of Archaeal and Bacterial Type Strains, Phase II (KMG-II): from individual species to whole genera.</title>
        <authorList>
            <person name="Goeker M."/>
        </authorList>
    </citation>
    <scope>NUCLEOTIDE SEQUENCE [LARGE SCALE GENOMIC DNA]</scope>
    <source>
        <strain evidence="2 3">DSM 25230</strain>
    </source>
</reference>
<keyword evidence="3" id="KW-1185">Reference proteome</keyword>
<name>A0A495E5U5_9FLAO</name>
<evidence type="ECO:0000313" key="3">
    <source>
        <dbReference type="Proteomes" id="UP000269412"/>
    </source>
</evidence>
<dbReference type="RefSeq" id="WP_121068266.1">
    <property type="nucleotide sequence ID" value="NZ_RBIQ01000009.1"/>
</dbReference>